<dbReference type="PROSITE" id="PS51198">
    <property type="entry name" value="UVRD_HELICASE_ATP_BIND"/>
    <property type="match status" value="1"/>
</dbReference>
<dbReference type="PROSITE" id="PS51217">
    <property type="entry name" value="UVRD_HELICASE_CTER"/>
    <property type="match status" value="1"/>
</dbReference>
<sequence>MTELVSPAEVADALGIHPPTDEQAAVIAAPAEPALVVAGAGAGKTETMAARVVWLVANGFVTPERVLGLTFTRKAARQLSDRVRARLRRLAGSGLLDRLDPSGERRTAVLAGEPTVLTYHAYAGRLLAEHGLRLPVQPGARMLSETASWQLAHRVVSTWDNDLDTDRIPPTVTAALLGLAGELGEHLVEPEKLREYTTWLCSLIENAPKTKRQRHELPGELKDILAAQRFRLELLPLVEAYRQRKRAEGALDFADQMSLAARLAEAHPEVVAGERERYGAVLLDEYQDTGHAQRVLLRALFGGEPAGDPLPVTAVGDPAQAIYGWRGASAANLPRFTTDFPRRGPEGLRPAREYGMLTSFRNPAEVLTLANGIAEPLRAQGLGVQQLRAREGAHPAEVRCALLPDVRAEREWLADEMARVWFAERAERGTPPTAAVLVRRRADMAPIAAALRARGLPVEVVGLGGLLDEPEVADLVATLRVLSEPLSGTAAARLLTGARWRLAAADLAALWRRAGELSAAGDLVVAERAEQAGLVDALDDPGDPARYSEEGYARIRRLSRELEGLRRRLDQPLPELVADVERTMLLDVEAMSRPGGAGRAHLDAFADVVTEYAENSPTGTLMSFLDYLATAEHAEDGLPPGEVEVVADRVQVLTVHSAKGLEWRVVAVPHLVKDTFPGKRRSSSWLRTVTELPAPLRGDSQDLPELRLHGGEDRKEVQEACAEHESAFAARHADEERRLCYVALTRSEHYLFASGHWWNETSSRPKGPSEFLTELAETIAADDRVGTIAHWAPEPQEPDELQNPLVTASDSAVWPADPLGARRAAVAEGARLVLAALEELDLPIDEDDPDGWIADTDVLLAERERASGRTEQIALPGHLSVSQLVELAGEPEELARRLRRPLPFPPNAFARRGTAFHGWLERRFAGERLLEIDDLPGAADVGAASDAELDALREAFERSAWAHRTPHEVEVPFSTVIDGVTVRGRMDAVFADADGGWTVVDWKTGAVPDETRLPALSVQLAAYRLAWAGLSGTPLEKVRAAFHYVRHDHTLRPVDLLDADGLRALLRSVPAE</sequence>
<dbReference type="InterPro" id="IPR000212">
    <property type="entry name" value="DNA_helicase_UvrD/REP"/>
</dbReference>
<comment type="caution">
    <text evidence="18">The sequence shown here is derived from an EMBL/GenBank/DDBJ whole genome shotgun (WGS) entry which is preliminary data.</text>
</comment>
<keyword evidence="2" id="KW-0540">Nuclease</keyword>
<dbReference type="PANTHER" id="PTHR11070">
    <property type="entry name" value="UVRD / RECB / PCRA DNA HELICASE FAMILY MEMBER"/>
    <property type="match status" value="1"/>
</dbReference>
<evidence type="ECO:0000256" key="3">
    <source>
        <dbReference type="ARBA" id="ARBA00022741"/>
    </source>
</evidence>
<keyword evidence="3 15" id="KW-0547">Nucleotide-binding</keyword>
<dbReference type="InterPro" id="IPR013986">
    <property type="entry name" value="DExx_box_DNA_helicase_dom_sf"/>
</dbReference>
<dbReference type="EMBL" id="JBHUOF010000034">
    <property type="protein sequence ID" value="MFD2801630.1"/>
    <property type="molecule type" value="Genomic_DNA"/>
</dbReference>
<keyword evidence="7" id="KW-0269">Exonuclease</keyword>
<keyword evidence="4" id="KW-0227">DNA damage</keyword>
<dbReference type="InterPro" id="IPR014017">
    <property type="entry name" value="DNA_helicase_UvrD-like_C"/>
</dbReference>
<evidence type="ECO:0000256" key="6">
    <source>
        <dbReference type="ARBA" id="ARBA00022806"/>
    </source>
</evidence>
<dbReference type="InterPro" id="IPR027417">
    <property type="entry name" value="P-loop_NTPase"/>
</dbReference>
<evidence type="ECO:0000256" key="5">
    <source>
        <dbReference type="ARBA" id="ARBA00022801"/>
    </source>
</evidence>
<evidence type="ECO:0000256" key="13">
    <source>
        <dbReference type="ARBA" id="ARBA00034808"/>
    </source>
</evidence>
<dbReference type="Pfam" id="PF13361">
    <property type="entry name" value="UvrD_C"/>
    <property type="match status" value="2"/>
</dbReference>
<keyword evidence="9" id="KW-0238">DNA-binding</keyword>
<evidence type="ECO:0000256" key="9">
    <source>
        <dbReference type="ARBA" id="ARBA00023125"/>
    </source>
</evidence>
<evidence type="ECO:0000256" key="10">
    <source>
        <dbReference type="ARBA" id="ARBA00023204"/>
    </source>
</evidence>
<keyword evidence="11" id="KW-0413">Isomerase</keyword>
<dbReference type="GO" id="GO:0004386">
    <property type="term" value="F:helicase activity"/>
    <property type="evidence" value="ECO:0007669"/>
    <property type="project" value="UniProtKB-KW"/>
</dbReference>
<dbReference type="InterPro" id="IPR011335">
    <property type="entry name" value="Restrct_endonuc-II-like"/>
</dbReference>
<dbReference type="InterPro" id="IPR014016">
    <property type="entry name" value="UvrD-like_ATP-bd"/>
</dbReference>
<dbReference type="SUPFAM" id="SSF52980">
    <property type="entry name" value="Restriction endonuclease-like"/>
    <property type="match status" value="1"/>
</dbReference>
<evidence type="ECO:0000256" key="7">
    <source>
        <dbReference type="ARBA" id="ARBA00022839"/>
    </source>
</evidence>
<evidence type="ECO:0000256" key="4">
    <source>
        <dbReference type="ARBA" id="ARBA00022763"/>
    </source>
</evidence>
<comment type="catalytic activity">
    <reaction evidence="14">
        <text>ATP + H2O = ADP + phosphate + H(+)</text>
        <dbReference type="Rhea" id="RHEA:13065"/>
        <dbReference type="ChEBI" id="CHEBI:15377"/>
        <dbReference type="ChEBI" id="CHEBI:15378"/>
        <dbReference type="ChEBI" id="CHEBI:30616"/>
        <dbReference type="ChEBI" id="CHEBI:43474"/>
        <dbReference type="ChEBI" id="CHEBI:456216"/>
        <dbReference type="EC" id="5.6.2.4"/>
    </reaction>
</comment>
<dbReference type="Gene3D" id="3.40.50.300">
    <property type="entry name" value="P-loop containing nucleotide triphosphate hydrolases"/>
    <property type="match status" value="3"/>
</dbReference>
<keyword evidence="10" id="KW-0234">DNA repair</keyword>
<evidence type="ECO:0000259" key="17">
    <source>
        <dbReference type="PROSITE" id="PS51217"/>
    </source>
</evidence>
<dbReference type="InterPro" id="IPR011604">
    <property type="entry name" value="PDDEXK-like_dom_sf"/>
</dbReference>
<reference evidence="19" key="1">
    <citation type="journal article" date="2019" name="Int. J. Syst. Evol. Microbiol.">
        <title>The Global Catalogue of Microorganisms (GCM) 10K type strain sequencing project: providing services to taxonomists for standard genome sequencing and annotation.</title>
        <authorList>
            <consortium name="The Broad Institute Genomics Platform"/>
            <consortium name="The Broad Institute Genome Sequencing Center for Infectious Disease"/>
            <person name="Wu L."/>
            <person name="Ma J."/>
        </authorList>
    </citation>
    <scope>NUCLEOTIDE SEQUENCE [LARGE SCALE GENOMIC DNA]</scope>
    <source>
        <strain evidence="19">IBRC-M 10906</strain>
    </source>
</reference>
<organism evidence="18 19">
    <name type="scientific">Prauserella oleivorans</name>
    <dbReference type="NCBI Taxonomy" id="1478153"/>
    <lineage>
        <taxon>Bacteria</taxon>
        <taxon>Bacillati</taxon>
        <taxon>Actinomycetota</taxon>
        <taxon>Actinomycetes</taxon>
        <taxon>Pseudonocardiales</taxon>
        <taxon>Pseudonocardiaceae</taxon>
        <taxon>Prauserella</taxon>
    </lineage>
</organism>
<dbReference type="SUPFAM" id="SSF52540">
    <property type="entry name" value="P-loop containing nucleoside triphosphate hydrolases"/>
    <property type="match status" value="1"/>
</dbReference>
<evidence type="ECO:0000313" key="19">
    <source>
        <dbReference type="Proteomes" id="UP001597478"/>
    </source>
</evidence>
<evidence type="ECO:0000256" key="12">
    <source>
        <dbReference type="ARBA" id="ARBA00034617"/>
    </source>
</evidence>
<dbReference type="Gene3D" id="1.10.10.160">
    <property type="match status" value="1"/>
</dbReference>
<feature type="binding site" evidence="15">
    <location>
        <begin position="38"/>
        <end position="45"/>
    </location>
    <ligand>
        <name>ATP</name>
        <dbReference type="ChEBI" id="CHEBI:30616"/>
    </ligand>
</feature>
<dbReference type="PANTHER" id="PTHR11070:SF55">
    <property type="entry name" value="DNA 3'-5' HELICASE"/>
    <property type="match status" value="1"/>
</dbReference>
<dbReference type="Pfam" id="PF00580">
    <property type="entry name" value="UvrD-helicase"/>
    <property type="match status" value="1"/>
</dbReference>
<gene>
    <name evidence="18" type="ORF">ACFS2C_19760</name>
</gene>
<dbReference type="RefSeq" id="WP_377393379.1">
    <property type="nucleotide sequence ID" value="NZ_JBHSAN010000035.1"/>
</dbReference>
<evidence type="ECO:0000259" key="16">
    <source>
        <dbReference type="PROSITE" id="PS51198"/>
    </source>
</evidence>
<evidence type="ECO:0000256" key="15">
    <source>
        <dbReference type="PROSITE-ProRule" id="PRU00560"/>
    </source>
</evidence>
<dbReference type="CDD" id="cd17932">
    <property type="entry name" value="DEXQc_UvrD"/>
    <property type="match status" value="1"/>
</dbReference>
<evidence type="ECO:0000256" key="2">
    <source>
        <dbReference type="ARBA" id="ARBA00022722"/>
    </source>
</evidence>
<evidence type="ECO:0000256" key="1">
    <source>
        <dbReference type="ARBA" id="ARBA00009922"/>
    </source>
</evidence>
<comment type="similarity">
    <text evidence="1">Belongs to the helicase family. UvrD subfamily.</text>
</comment>
<evidence type="ECO:0000313" key="18">
    <source>
        <dbReference type="EMBL" id="MFD2801630.1"/>
    </source>
</evidence>
<dbReference type="InterPro" id="IPR038726">
    <property type="entry name" value="PDDEXK_AddAB-type"/>
</dbReference>
<dbReference type="Gene3D" id="1.10.486.10">
    <property type="entry name" value="PCRA, domain 4"/>
    <property type="match status" value="1"/>
</dbReference>
<keyword evidence="8 15" id="KW-0067">ATP-binding</keyword>
<protein>
    <recommendedName>
        <fullName evidence="13">DNA 3'-5' helicase</fullName>
        <ecNumber evidence="13">5.6.2.4</ecNumber>
    </recommendedName>
</protein>
<feature type="domain" description="UvrD-like helicase C-terminal" evidence="17">
    <location>
        <begin position="364"/>
        <end position="660"/>
    </location>
</feature>
<keyword evidence="5 15" id="KW-0378">Hydrolase</keyword>
<feature type="domain" description="UvrD-like helicase ATP-binding" evidence="16">
    <location>
        <begin position="17"/>
        <end position="363"/>
    </location>
</feature>
<accession>A0ABW5WDM8</accession>
<dbReference type="EC" id="5.6.2.4" evidence="13"/>
<comment type="catalytic activity">
    <reaction evidence="12">
        <text>Couples ATP hydrolysis with the unwinding of duplex DNA by translocating in the 3'-5' direction.</text>
        <dbReference type="EC" id="5.6.2.4"/>
    </reaction>
</comment>
<evidence type="ECO:0000256" key="14">
    <source>
        <dbReference type="ARBA" id="ARBA00048988"/>
    </source>
</evidence>
<evidence type="ECO:0000256" key="8">
    <source>
        <dbReference type="ARBA" id="ARBA00022840"/>
    </source>
</evidence>
<proteinExistence type="inferred from homology"/>
<dbReference type="Pfam" id="PF12705">
    <property type="entry name" value="PDDEXK_1"/>
    <property type="match status" value="1"/>
</dbReference>
<evidence type="ECO:0000256" key="11">
    <source>
        <dbReference type="ARBA" id="ARBA00023235"/>
    </source>
</evidence>
<dbReference type="Proteomes" id="UP001597478">
    <property type="component" value="Unassembled WGS sequence"/>
</dbReference>
<keyword evidence="6 15" id="KW-0347">Helicase</keyword>
<keyword evidence="19" id="KW-1185">Reference proteome</keyword>
<dbReference type="Gene3D" id="3.90.320.10">
    <property type="match status" value="1"/>
</dbReference>
<name>A0ABW5WDM8_9PSEU</name>